<keyword evidence="4" id="KW-1133">Transmembrane helix</keyword>
<evidence type="ECO:0000256" key="1">
    <source>
        <dbReference type="ARBA" id="ARBA00004401"/>
    </source>
</evidence>
<dbReference type="Proteomes" id="UP000823631">
    <property type="component" value="Unassembled WGS sequence"/>
</dbReference>
<evidence type="ECO:0000256" key="2">
    <source>
        <dbReference type="ARBA" id="ARBA00022475"/>
    </source>
</evidence>
<keyword evidence="6" id="KW-0143">Chaperone</keyword>
<evidence type="ECO:0000256" key="8">
    <source>
        <dbReference type="ARBA" id="ARBA00024235"/>
    </source>
</evidence>
<comment type="caution">
    <text evidence="10">The sequence shown here is derived from an EMBL/GenBank/DDBJ whole genome shotgun (WGS) entry which is preliminary data.</text>
</comment>
<keyword evidence="2" id="KW-1003">Cell membrane</keyword>
<sequence length="231" mass="25645">MDVLTDDHEREEAVKKWWHEYWKPLTLGVVIALAGLLGWRQYQNYQLEAHQEQAYAVFQIQLQLQQHGAAALPQAEEYMQQNEDVFGSVLALDAAAVQIANRDYEGAAKSIDFVKKNGGELLMPSAVLTEARLLNQSGKPADALKVLDSLSNKAYAAEAYEVRGDIELSQGNREAARDAYDKAIKELQGRDMPVSPILLMKFDDVIAAGDSPAYILSLPEDAQEALKAQQQ</sequence>
<comment type="similarity">
    <text evidence="7">Belongs to the YfgM family.</text>
</comment>
<dbReference type="InterPro" id="IPR011990">
    <property type="entry name" value="TPR-like_helical_dom_sf"/>
</dbReference>
<dbReference type="PANTHER" id="PTHR38035">
    <property type="entry name" value="UPF0070 PROTEIN YFGM"/>
    <property type="match status" value="1"/>
</dbReference>
<evidence type="ECO:0000313" key="11">
    <source>
        <dbReference type="Proteomes" id="UP000823631"/>
    </source>
</evidence>
<accession>A0A9D9DC19</accession>
<feature type="domain" description="Ancillary SecYEG translocon subunit/Cell division coordinator CpoB TPR" evidence="9">
    <location>
        <begin position="15"/>
        <end position="205"/>
    </location>
</feature>
<dbReference type="EMBL" id="JADINH010000151">
    <property type="protein sequence ID" value="MBO8416147.1"/>
    <property type="molecule type" value="Genomic_DNA"/>
</dbReference>
<evidence type="ECO:0000256" key="4">
    <source>
        <dbReference type="ARBA" id="ARBA00022989"/>
    </source>
</evidence>
<evidence type="ECO:0000256" key="6">
    <source>
        <dbReference type="ARBA" id="ARBA00023186"/>
    </source>
</evidence>
<dbReference type="SUPFAM" id="SSF48452">
    <property type="entry name" value="TPR-like"/>
    <property type="match status" value="1"/>
</dbReference>
<gene>
    <name evidence="10" type="ORF">IAB19_07205</name>
</gene>
<dbReference type="InterPro" id="IPR018704">
    <property type="entry name" value="SecYEG/CpoB_TPR"/>
</dbReference>
<dbReference type="Pfam" id="PF09976">
    <property type="entry name" value="TPR_21"/>
    <property type="match status" value="1"/>
</dbReference>
<protein>
    <recommendedName>
        <fullName evidence="8">Ancillary SecYEG translocon subunit</fullName>
    </recommendedName>
</protein>
<evidence type="ECO:0000256" key="3">
    <source>
        <dbReference type="ARBA" id="ARBA00022692"/>
    </source>
</evidence>
<dbReference type="Gene3D" id="1.25.40.10">
    <property type="entry name" value="Tetratricopeptide repeat domain"/>
    <property type="match status" value="1"/>
</dbReference>
<evidence type="ECO:0000313" key="10">
    <source>
        <dbReference type="EMBL" id="MBO8416147.1"/>
    </source>
</evidence>
<dbReference type="GO" id="GO:0005886">
    <property type="term" value="C:plasma membrane"/>
    <property type="evidence" value="ECO:0007669"/>
    <property type="project" value="UniProtKB-SubCell"/>
</dbReference>
<organism evidence="10 11">
    <name type="scientific">Candidatus Avisuccinivibrio stercorigallinarum</name>
    <dbReference type="NCBI Taxonomy" id="2840704"/>
    <lineage>
        <taxon>Bacteria</taxon>
        <taxon>Pseudomonadati</taxon>
        <taxon>Pseudomonadota</taxon>
        <taxon>Gammaproteobacteria</taxon>
        <taxon>Aeromonadales</taxon>
        <taxon>Succinivibrionaceae</taxon>
        <taxon>Succinivibrionaceae incertae sedis</taxon>
        <taxon>Candidatus Avisuccinivibrio</taxon>
    </lineage>
</organism>
<proteinExistence type="inferred from homology"/>
<name>A0A9D9DC19_9GAMM</name>
<dbReference type="AlphaFoldDB" id="A0A9D9DC19"/>
<keyword evidence="5" id="KW-0472">Membrane</keyword>
<evidence type="ECO:0000256" key="7">
    <source>
        <dbReference type="ARBA" id="ARBA00024197"/>
    </source>
</evidence>
<dbReference type="PANTHER" id="PTHR38035:SF1">
    <property type="entry name" value="ANCILLARY SECYEG TRANSLOCON SUBUNIT"/>
    <property type="match status" value="1"/>
</dbReference>
<keyword evidence="3" id="KW-0812">Transmembrane</keyword>
<evidence type="ECO:0000259" key="9">
    <source>
        <dbReference type="Pfam" id="PF09976"/>
    </source>
</evidence>
<evidence type="ECO:0000256" key="5">
    <source>
        <dbReference type="ARBA" id="ARBA00023136"/>
    </source>
</evidence>
<dbReference type="InterPro" id="IPR026039">
    <property type="entry name" value="YfgM"/>
</dbReference>
<reference evidence="10" key="2">
    <citation type="journal article" date="2021" name="PeerJ">
        <title>Extensive microbial diversity within the chicken gut microbiome revealed by metagenomics and culture.</title>
        <authorList>
            <person name="Gilroy R."/>
            <person name="Ravi A."/>
            <person name="Getino M."/>
            <person name="Pursley I."/>
            <person name="Horton D.L."/>
            <person name="Alikhan N.F."/>
            <person name="Baker D."/>
            <person name="Gharbi K."/>
            <person name="Hall N."/>
            <person name="Watson M."/>
            <person name="Adriaenssens E.M."/>
            <person name="Foster-Nyarko E."/>
            <person name="Jarju S."/>
            <person name="Secka A."/>
            <person name="Antonio M."/>
            <person name="Oren A."/>
            <person name="Chaudhuri R.R."/>
            <person name="La Ragione R."/>
            <person name="Hildebrand F."/>
            <person name="Pallen M.J."/>
        </authorList>
    </citation>
    <scope>NUCLEOTIDE SEQUENCE</scope>
    <source>
        <strain evidence="10">17213</strain>
    </source>
</reference>
<comment type="subcellular location">
    <subcellularLocation>
        <location evidence="1">Cell membrane</location>
        <topology evidence="1">Single-pass type II membrane protein</topology>
    </subcellularLocation>
</comment>
<dbReference type="GO" id="GO:0044877">
    <property type="term" value="F:protein-containing complex binding"/>
    <property type="evidence" value="ECO:0007669"/>
    <property type="project" value="InterPro"/>
</dbReference>
<reference evidence="10" key="1">
    <citation type="submission" date="2020-10" db="EMBL/GenBank/DDBJ databases">
        <authorList>
            <person name="Gilroy R."/>
        </authorList>
    </citation>
    <scope>NUCLEOTIDE SEQUENCE</scope>
    <source>
        <strain evidence="10">17213</strain>
    </source>
</reference>